<reference evidence="2 3" key="1">
    <citation type="journal article" date="2021" name="bioRxiv">
        <title>Chromosome-scale and haplotype-resolved genome assembly of a tetraploid potato cultivar.</title>
        <authorList>
            <person name="Sun H."/>
            <person name="Jiao W.-B."/>
            <person name="Krause K."/>
            <person name="Campoy J.A."/>
            <person name="Goel M."/>
            <person name="Folz-Donahue K."/>
            <person name="Kukat C."/>
            <person name="Huettel B."/>
            <person name="Schneeberger K."/>
        </authorList>
    </citation>
    <scope>NUCLEOTIDE SEQUENCE [LARGE SCALE GENOMIC DNA]</scope>
    <source>
        <strain evidence="2">SolTubOtavaFocal</strain>
        <tissue evidence="2">Leaves</tissue>
    </source>
</reference>
<dbReference type="EMBL" id="JAIVGD010000002">
    <property type="protein sequence ID" value="KAH0778852.1"/>
    <property type="molecule type" value="Genomic_DNA"/>
</dbReference>
<dbReference type="Proteomes" id="UP000826656">
    <property type="component" value="Unassembled WGS sequence"/>
</dbReference>
<keyword evidence="3" id="KW-1185">Reference proteome</keyword>
<evidence type="ECO:0000313" key="2">
    <source>
        <dbReference type="EMBL" id="KAH0778852.1"/>
    </source>
</evidence>
<feature type="region of interest" description="Disordered" evidence="1">
    <location>
        <begin position="58"/>
        <end position="86"/>
    </location>
</feature>
<gene>
    <name evidence="2" type="ORF">KY290_005279</name>
</gene>
<sequence>MEKTLPDDLFRPSDPSTVMHMPNIHPLLPESSSTSSYNSSQVREEAIHTAMERELDGTHTHISMEDSCQIQGQRGRRKRFSVPRST</sequence>
<organism evidence="2 3">
    <name type="scientific">Solanum tuberosum</name>
    <name type="common">Potato</name>
    <dbReference type="NCBI Taxonomy" id="4113"/>
    <lineage>
        <taxon>Eukaryota</taxon>
        <taxon>Viridiplantae</taxon>
        <taxon>Streptophyta</taxon>
        <taxon>Embryophyta</taxon>
        <taxon>Tracheophyta</taxon>
        <taxon>Spermatophyta</taxon>
        <taxon>Magnoliopsida</taxon>
        <taxon>eudicotyledons</taxon>
        <taxon>Gunneridae</taxon>
        <taxon>Pentapetalae</taxon>
        <taxon>asterids</taxon>
        <taxon>lamiids</taxon>
        <taxon>Solanales</taxon>
        <taxon>Solanaceae</taxon>
        <taxon>Solanoideae</taxon>
        <taxon>Solaneae</taxon>
        <taxon>Solanum</taxon>
    </lineage>
</organism>
<feature type="compositionally biased region" description="Basic residues" evidence="1">
    <location>
        <begin position="74"/>
        <end position="86"/>
    </location>
</feature>
<protein>
    <submittedName>
        <fullName evidence="2">Uncharacterized protein</fullName>
    </submittedName>
</protein>
<evidence type="ECO:0000256" key="1">
    <source>
        <dbReference type="SAM" id="MobiDB-lite"/>
    </source>
</evidence>
<comment type="caution">
    <text evidence="2">The sequence shown here is derived from an EMBL/GenBank/DDBJ whole genome shotgun (WGS) entry which is preliminary data.</text>
</comment>
<accession>A0ABQ7WDN8</accession>
<evidence type="ECO:0000313" key="3">
    <source>
        <dbReference type="Proteomes" id="UP000826656"/>
    </source>
</evidence>
<proteinExistence type="predicted"/>
<name>A0ABQ7WDN8_SOLTU</name>